<dbReference type="SMART" id="SM00867">
    <property type="entry name" value="YceI"/>
    <property type="match status" value="1"/>
</dbReference>
<evidence type="ECO:0000259" key="2">
    <source>
        <dbReference type="SMART" id="SM00867"/>
    </source>
</evidence>
<feature type="signal peptide" evidence="1">
    <location>
        <begin position="1"/>
        <end position="19"/>
    </location>
</feature>
<feature type="domain" description="Lipid/polyisoprenoid-binding YceI-like" evidence="2">
    <location>
        <begin position="21"/>
        <end position="176"/>
    </location>
</feature>
<dbReference type="PANTHER" id="PTHR34406:SF1">
    <property type="entry name" value="PROTEIN YCEI"/>
    <property type="match status" value="1"/>
</dbReference>
<dbReference type="PANTHER" id="PTHR34406">
    <property type="entry name" value="PROTEIN YCEI"/>
    <property type="match status" value="1"/>
</dbReference>
<reference evidence="4" key="1">
    <citation type="submission" date="2016-10" db="EMBL/GenBank/DDBJ databases">
        <authorList>
            <person name="Varghese N."/>
            <person name="Submissions S."/>
        </authorList>
    </citation>
    <scope>NUCLEOTIDE SEQUENCE [LARGE SCALE GENOMIC DNA]</scope>
    <source>
        <strain evidence="4">IBRC-M 10761</strain>
    </source>
</reference>
<dbReference type="EMBL" id="FNZH01000001">
    <property type="protein sequence ID" value="SEI78531.1"/>
    <property type="molecule type" value="Genomic_DNA"/>
</dbReference>
<feature type="chain" id="PRO_5011491161" evidence="1">
    <location>
        <begin position="20"/>
        <end position="180"/>
    </location>
</feature>
<keyword evidence="4" id="KW-1185">Reference proteome</keyword>
<sequence length="180" mass="19968">MRHILLLSVYLFALATLHAQGYKTTTGKVGFFSDAPVEDITAENQAVTGLFNLQSGNLAFLVPISAFRFPKSLMQEHFNERFMESYNYPEATFAGKVSGYVPTAAGPQDALAEGTLTIHGLTKPYRIPGTLSIEDDRVLMNATFVVKLEDHAIEIPSVLFYNIAEQVEVTAQFVFEKIEK</sequence>
<dbReference type="SUPFAM" id="SSF101874">
    <property type="entry name" value="YceI-like"/>
    <property type="match status" value="1"/>
</dbReference>
<name>A0A1H6TEU5_9BACT</name>
<dbReference type="AlphaFoldDB" id="A0A1H6TEU5"/>
<evidence type="ECO:0000256" key="1">
    <source>
        <dbReference type="SAM" id="SignalP"/>
    </source>
</evidence>
<evidence type="ECO:0000313" key="4">
    <source>
        <dbReference type="Proteomes" id="UP000199403"/>
    </source>
</evidence>
<accession>A0A1H6TEU5</accession>
<protein>
    <submittedName>
        <fullName evidence="3">YceI-like domain-containing protein</fullName>
    </submittedName>
</protein>
<dbReference type="OrthoDB" id="116832at2"/>
<keyword evidence="1" id="KW-0732">Signal</keyword>
<dbReference type="RefSeq" id="WP_092168444.1">
    <property type="nucleotide sequence ID" value="NZ_FNZH01000001.1"/>
</dbReference>
<evidence type="ECO:0000313" key="3">
    <source>
        <dbReference type="EMBL" id="SEI78531.1"/>
    </source>
</evidence>
<dbReference type="InterPro" id="IPR007372">
    <property type="entry name" value="Lipid/polyisoprenoid-bd_YceI"/>
</dbReference>
<proteinExistence type="predicted"/>
<dbReference type="Proteomes" id="UP000199403">
    <property type="component" value="Unassembled WGS sequence"/>
</dbReference>
<dbReference type="STRING" id="1416801.SAMN05192553_101283"/>
<dbReference type="Pfam" id="PF04264">
    <property type="entry name" value="YceI"/>
    <property type="match status" value="1"/>
</dbReference>
<organism evidence="3 4">
    <name type="scientific">Cyclobacterium xiamenense</name>
    <dbReference type="NCBI Taxonomy" id="1297121"/>
    <lineage>
        <taxon>Bacteria</taxon>
        <taxon>Pseudomonadati</taxon>
        <taxon>Bacteroidota</taxon>
        <taxon>Cytophagia</taxon>
        <taxon>Cytophagales</taxon>
        <taxon>Cyclobacteriaceae</taxon>
        <taxon>Cyclobacterium</taxon>
    </lineage>
</organism>
<gene>
    <name evidence="3" type="ORF">SAMN05192553_101283</name>
</gene>
<dbReference type="InterPro" id="IPR036761">
    <property type="entry name" value="TTHA0802/YceI-like_sf"/>
</dbReference>
<dbReference type="Gene3D" id="2.40.128.110">
    <property type="entry name" value="Lipid/polyisoprenoid-binding, YceI-like"/>
    <property type="match status" value="1"/>
</dbReference>